<dbReference type="Gene3D" id="6.10.250.3020">
    <property type="match status" value="1"/>
</dbReference>
<reference evidence="1" key="1">
    <citation type="submission" date="2021-05" db="EMBL/GenBank/DDBJ databases">
        <authorList>
            <person name="Tanabe Y."/>
        </authorList>
    </citation>
    <scope>NUCLEOTIDE SEQUENCE</scope>
    <source>
        <strain evidence="1">BOTRYCO-1</strain>
    </source>
</reference>
<gene>
    <name evidence="1" type="ORF">PsB1_1720</name>
</gene>
<dbReference type="EMBL" id="BPFZ01000011">
    <property type="protein sequence ID" value="GIU67566.1"/>
    <property type="molecule type" value="Genomic_DNA"/>
</dbReference>
<accession>A0ABQ4PX59</accession>
<protein>
    <submittedName>
        <fullName evidence="1">Uncharacterized protein</fullName>
    </submittedName>
</protein>
<evidence type="ECO:0000313" key="2">
    <source>
        <dbReference type="Proteomes" id="UP001161064"/>
    </source>
</evidence>
<name>A0ABQ4PX59_9PROT</name>
<evidence type="ECO:0000313" key="1">
    <source>
        <dbReference type="EMBL" id="GIU67566.1"/>
    </source>
</evidence>
<organism evidence="1 2">
    <name type="scientific">Candidatus Phycosocius spiralis</name>
    <dbReference type="NCBI Taxonomy" id="2815099"/>
    <lineage>
        <taxon>Bacteria</taxon>
        <taxon>Pseudomonadati</taxon>
        <taxon>Pseudomonadota</taxon>
        <taxon>Alphaproteobacteria</taxon>
        <taxon>Caulobacterales</taxon>
        <taxon>Caulobacterales incertae sedis</taxon>
        <taxon>Candidatus Phycosocius</taxon>
    </lineage>
</organism>
<sequence>MLGIVLHVVMVIVIDILARHHAVLELGKQAQISSEILSSTLEGEHEKYRLALLVLAQYADAIAILRGARGPRLSIFNMKLEELNQ</sequence>
<reference evidence="1" key="2">
    <citation type="journal article" date="2023" name="ISME Commun">
        <title>Characterization of a bloom-associated alphaproteobacterial lineage, 'Candidatus Phycosocius': insights into freshwater algal-bacterial interactions.</title>
        <authorList>
            <person name="Tanabe Y."/>
            <person name="Yamaguchi H."/>
            <person name="Yoshida M."/>
            <person name="Kai A."/>
            <person name="Okazaki Y."/>
        </authorList>
    </citation>
    <scope>NUCLEOTIDE SEQUENCE</scope>
    <source>
        <strain evidence="1">BOTRYCO-1</strain>
    </source>
</reference>
<dbReference type="RefSeq" id="WP_284360511.1">
    <property type="nucleotide sequence ID" value="NZ_BPFZ01000011.1"/>
</dbReference>
<proteinExistence type="predicted"/>
<dbReference type="Proteomes" id="UP001161064">
    <property type="component" value="Unassembled WGS sequence"/>
</dbReference>
<keyword evidence="2" id="KW-1185">Reference proteome</keyword>
<comment type="caution">
    <text evidence="1">The sequence shown here is derived from an EMBL/GenBank/DDBJ whole genome shotgun (WGS) entry which is preliminary data.</text>
</comment>